<evidence type="ECO:0000313" key="5">
    <source>
        <dbReference type="Proteomes" id="UP001152797"/>
    </source>
</evidence>
<keyword evidence="1" id="KW-0812">Transmembrane</keyword>
<dbReference type="Proteomes" id="UP001152797">
    <property type="component" value="Unassembled WGS sequence"/>
</dbReference>
<dbReference type="Gene3D" id="3.40.50.1110">
    <property type="entry name" value="SGNH hydrolase"/>
    <property type="match status" value="1"/>
</dbReference>
<accession>A0A9P1DE32</accession>
<evidence type="ECO:0000313" key="2">
    <source>
        <dbReference type="EMBL" id="CAI4006948.1"/>
    </source>
</evidence>
<proteinExistence type="predicted"/>
<dbReference type="EMBL" id="CAMXCT030003928">
    <property type="protein sequence ID" value="CAL4794260.1"/>
    <property type="molecule type" value="Genomic_DNA"/>
</dbReference>
<evidence type="ECO:0000313" key="3">
    <source>
        <dbReference type="EMBL" id="CAL1160323.1"/>
    </source>
</evidence>
<keyword evidence="5" id="KW-1185">Reference proteome</keyword>
<organism evidence="2">
    <name type="scientific">Cladocopium goreaui</name>
    <dbReference type="NCBI Taxonomy" id="2562237"/>
    <lineage>
        <taxon>Eukaryota</taxon>
        <taxon>Sar</taxon>
        <taxon>Alveolata</taxon>
        <taxon>Dinophyceae</taxon>
        <taxon>Suessiales</taxon>
        <taxon>Symbiodiniaceae</taxon>
        <taxon>Cladocopium</taxon>
    </lineage>
</organism>
<keyword evidence="1" id="KW-0472">Membrane</keyword>
<dbReference type="EMBL" id="CAMXCT010003928">
    <property type="protein sequence ID" value="CAI4006948.1"/>
    <property type="molecule type" value="Genomic_DNA"/>
</dbReference>
<dbReference type="AlphaFoldDB" id="A0A9P1DE32"/>
<keyword evidence="1" id="KW-1133">Transmembrane helix</keyword>
<feature type="transmembrane region" description="Helical" evidence="1">
    <location>
        <begin position="176"/>
        <end position="195"/>
    </location>
</feature>
<dbReference type="EMBL" id="CAMXCT020003928">
    <property type="protein sequence ID" value="CAL1160323.1"/>
    <property type="molecule type" value="Genomic_DNA"/>
</dbReference>
<evidence type="ECO:0000256" key="1">
    <source>
        <dbReference type="SAM" id="Phobius"/>
    </source>
</evidence>
<name>A0A9P1DE32_9DINO</name>
<dbReference type="GO" id="GO:0016787">
    <property type="term" value="F:hydrolase activity"/>
    <property type="evidence" value="ECO:0007669"/>
    <property type="project" value="UniProtKB-KW"/>
</dbReference>
<sequence>MVFSPALRRRLLRGMSCAAGGTAVLGLGQVAKLRWQYECPGEPVGQRHGNAGAAFQGKPLKLLFVGDSIAVGVGAKVAAPLQAACACRLASLQRRPVEWRTIAANGADVRELNELLEPGSNGDSQVVDLGFDIAVVLCGVNDGKKFWQGGRCRCSPRGYYIYINSTQKDVEHIGKYAITVLVGFSMFFGAILGVFV</sequence>
<reference evidence="3" key="2">
    <citation type="submission" date="2024-04" db="EMBL/GenBank/DDBJ databases">
        <authorList>
            <person name="Chen Y."/>
            <person name="Shah S."/>
            <person name="Dougan E. K."/>
            <person name="Thang M."/>
            <person name="Chan C."/>
        </authorList>
    </citation>
    <scope>NUCLEOTIDE SEQUENCE [LARGE SCALE GENOMIC DNA]</scope>
</reference>
<dbReference type="InterPro" id="IPR036514">
    <property type="entry name" value="SGNH_hydro_sf"/>
</dbReference>
<dbReference type="SUPFAM" id="SSF52266">
    <property type="entry name" value="SGNH hydrolase"/>
    <property type="match status" value="1"/>
</dbReference>
<comment type="caution">
    <text evidence="2">The sequence shown here is derived from an EMBL/GenBank/DDBJ whole genome shotgun (WGS) entry which is preliminary data.</text>
</comment>
<protein>
    <submittedName>
        <fullName evidence="4">SGNH hydrolase-type esterase domain-containing protein</fullName>
    </submittedName>
</protein>
<keyword evidence="4" id="KW-0378">Hydrolase</keyword>
<gene>
    <name evidence="2" type="ORF">C1SCF055_LOCUS32543</name>
</gene>
<reference evidence="2" key="1">
    <citation type="submission" date="2022-10" db="EMBL/GenBank/DDBJ databases">
        <authorList>
            <person name="Chen Y."/>
            <person name="Dougan E. K."/>
            <person name="Chan C."/>
            <person name="Rhodes N."/>
            <person name="Thang M."/>
        </authorList>
    </citation>
    <scope>NUCLEOTIDE SEQUENCE</scope>
</reference>
<evidence type="ECO:0000313" key="4">
    <source>
        <dbReference type="EMBL" id="CAL4794260.1"/>
    </source>
</evidence>